<proteinExistence type="inferred from homology"/>
<comment type="subcellular location">
    <subcellularLocation>
        <location evidence="1">Cell envelope</location>
    </subcellularLocation>
</comment>
<reference evidence="6 7" key="1">
    <citation type="submission" date="2018-06" db="EMBL/GenBank/DDBJ databases">
        <title>Phytoactinopolyspora halophila sp. nov., a novel halophilic actinomycete isolated from a saline soil in China.</title>
        <authorList>
            <person name="Tang S.-K."/>
        </authorList>
    </citation>
    <scope>NUCLEOTIDE SEQUENCE [LARGE SCALE GENOMIC DNA]</scope>
    <source>
        <strain evidence="6 7">YIM 96934</strain>
    </source>
</reference>
<dbReference type="OrthoDB" id="257716at2"/>
<keyword evidence="7" id="KW-1185">Reference proteome</keyword>
<comment type="similarity">
    <text evidence="2">Belongs to the bacterial solute-binding protein 2 family.</text>
</comment>
<name>A0A329QFJ7_9ACTN</name>
<organism evidence="6 7">
    <name type="scientific">Phytoactinopolyspora halophila</name>
    <dbReference type="NCBI Taxonomy" id="1981511"/>
    <lineage>
        <taxon>Bacteria</taxon>
        <taxon>Bacillati</taxon>
        <taxon>Actinomycetota</taxon>
        <taxon>Actinomycetes</taxon>
        <taxon>Jiangellales</taxon>
        <taxon>Jiangellaceae</taxon>
        <taxon>Phytoactinopolyspora</taxon>
    </lineage>
</organism>
<dbReference type="PANTHER" id="PTHR46847">
    <property type="entry name" value="D-ALLOSE-BINDING PERIPLASMIC PROTEIN-RELATED"/>
    <property type="match status" value="1"/>
</dbReference>
<dbReference type="Proteomes" id="UP000250462">
    <property type="component" value="Unassembled WGS sequence"/>
</dbReference>
<dbReference type="InterPro" id="IPR028082">
    <property type="entry name" value="Peripla_BP_I"/>
</dbReference>
<dbReference type="EMBL" id="QMIG01000030">
    <property type="protein sequence ID" value="RAW10072.1"/>
    <property type="molecule type" value="Genomic_DNA"/>
</dbReference>
<evidence type="ECO:0000256" key="3">
    <source>
        <dbReference type="ARBA" id="ARBA00022729"/>
    </source>
</evidence>
<evidence type="ECO:0000313" key="6">
    <source>
        <dbReference type="EMBL" id="RAW10072.1"/>
    </source>
</evidence>
<dbReference type="Gene3D" id="3.40.50.2300">
    <property type="match status" value="2"/>
</dbReference>
<dbReference type="GO" id="GO:0030313">
    <property type="term" value="C:cell envelope"/>
    <property type="evidence" value="ECO:0007669"/>
    <property type="project" value="UniProtKB-SubCell"/>
</dbReference>
<dbReference type="Pfam" id="PF13407">
    <property type="entry name" value="Peripla_BP_4"/>
    <property type="match status" value="1"/>
</dbReference>
<feature type="signal peptide" evidence="4">
    <location>
        <begin position="1"/>
        <end position="29"/>
    </location>
</feature>
<sequence>MTRQHGPARRARMAMAGTALGLLVLSACTGDEQRTAEESSDAWCDGMTIRYFAGGSPGDGFAPILANGAEQAGEDIGAQVEVVYSEWEPEQMLGDLRDAIAGDVDGIALTGHPGDDAIMPLAEDAEEEGILMTYQNVDVPEVREQLGGGFVGADLEEQGIALAEEALSTLELDSAARALVMGPFGDQARAVREEAAATTLEDAGLEVDRVTPPMEAFTDPNLLTPTVTGYLQENPDTELIVYPGTVLGSAPQYMDAAGMEAGEILNVGFDLTPATLEAIESGHVQLTADQQPYMQGYLPVLNLCQRQAYGMGPIEVDTGSGFVTEGNVDEVAEPVEQGIR</sequence>
<dbReference type="AlphaFoldDB" id="A0A329QFJ7"/>
<evidence type="ECO:0000313" key="7">
    <source>
        <dbReference type="Proteomes" id="UP000250462"/>
    </source>
</evidence>
<comment type="caution">
    <text evidence="6">The sequence shown here is derived from an EMBL/GenBank/DDBJ whole genome shotgun (WGS) entry which is preliminary data.</text>
</comment>
<protein>
    <submittedName>
        <fullName evidence="6">Sugar ABC transporter substrate-binding protein</fullName>
    </submittedName>
</protein>
<dbReference type="RefSeq" id="WP_112260054.1">
    <property type="nucleotide sequence ID" value="NZ_QMIG01000030.1"/>
</dbReference>
<feature type="chain" id="PRO_5038961239" evidence="4">
    <location>
        <begin position="30"/>
        <end position="340"/>
    </location>
</feature>
<dbReference type="PROSITE" id="PS51257">
    <property type="entry name" value="PROKAR_LIPOPROTEIN"/>
    <property type="match status" value="1"/>
</dbReference>
<dbReference type="SUPFAM" id="SSF53822">
    <property type="entry name" value="Periplasmic binding protein-like I"/>
    <property type="match status" value="1"/>
</dbReference>
<gene>
    <name evidence="6" type="ORF">DPM12_19615</name>
</gene>
<evidence type="ECO:0000256" key="1">
    <source>
        <dbReference type="ARBA" id="ARBA00004196"/>
    </source>
</evidence>
<evidence type="ECO:0000256" key="2">
    <source>
        <dbReference type="ARBA" id="ARBA00007639"/>
    </source>
</evidence>
<keyword evidence="3 4" id="KW-0732">Signal</keyword>
<dbReference type="InterPro" id="IPR025997">
    <property type="entry name" value="SBP_2_dom"/>
</dbReference>
<dbReference type="GO" id="GO:0030246">
    <property type="term" value="F:carbohydrate binding"/>
    <property type="evidence" value="ECO:0007669"/>
    <property type="project" value="UniProtKB-ARBA"/>
</dbReference>
<dbReference type="PANTHER" id="PTHR46847:SF1">
    <property type="entry name" value="D-ALLOSE-BINDING PERIPLASMIC PROTEIN-RELATED"/>
    <property type="match status" value="1"/>
</dbReference>
<feature type="domain" description="Periplasmic binding protein" evidence="5">
    <location>
        <begin position="56"/>
        <end position="303"/>
    </location>
</feature>
<evidence type="ECO:0000259" key="5">
    <source>
        <dbReference type="Pfam" id="PF13407"/>
    </source>
</evidence>
<evidence type="ECO:0000256" key="4">
    <source>
        <dbReference type="SAM" id="SignalP"/>
    </source>
</evidence>
<accession>A0A329QFJ7</accession>